<evidence type="ECO:0000313" key="3">
    <source>
        <dbReference type="Proteomes" id="UP001165190"/>
    </source>
</evidence>
<protein>
    <submittedName>
        <fullName evidence="2">Uncharacterized protein</fullName>
    </submittedName>
</protein>
<name>A0A9W7M2Y4_HIBTR</name>
<feature type="compositionally biased region" description="Low complexity" evidence="1">
    <location>
        <begin position="332"/>
        <end position="341"/>
    </location>
</feature>
<dbReference type="Proteomes" id="UP001165190">
    <property type="component" value="Unassembled WGS sequence"/>
</dbReference>
<proteinExistence type="predicted"/>
<feature type="region of interest" description="Disordered" evidence="1">
    <location>
        <begin position="260"/>
        <end position="341"/>
    </location>
</feature>
<keyword evidence="3" id="KW-1185">Reference proteome</keyword>
<organism evidence="2 3">
    <name type="scientific">Hibiscus trionum</name>
    <name type="common">Flower of an hour</name>
    <dbReference type="NCBI Taxonomy" id="183268"/>
    <lineage>
        <taxon>Eukaryota</taxon>
        <taxon>Viridiplantae</taxon>
        <taxon>Streptophyta</taxon>
        <taxon>Embryophyta</taxon>
        <taxon>Tracheophyta</taxon>
        <taxon>Spermatophyta</taxon>
        <taxon>Magnoliopsida</taxon>
        <taxon>eudicotyledons</taxon>
        <taxon>Gunneridae</taxon>
        <taxon>Pentapetalae</taxon>
        <taxon>rosids</taxon>
        <taxon>malvids</taxon>
        <taxon>Malvales</taxon>
        <taxon>Malvaceae</taxon>
        <taxon>Malvoideae</taxon>
        <taxon>Hibiscus</taxon>
    </lineage>
</organism>
<evidence type="ECO:0000313" key="2">
    <source>
        <dbReference type="EMBL" id="GMI85656.1"/>
    </source>
</evidence>
<feature type="compositionally biased region" description="Basic and acidic residues" evidence="1">
    <location>
        <begin position="260"/>
        <end position="271"/>
    </location>
</feature>
<accession>A0A9W7M2Y4</accession>
<dbReference type="AlphaFoldDB" id="A0A9W7M2Y4"/>
<reference evidence="2" key="1">
    <citation type="submission" date="2023-05" db="EMBL/GenBank/DDBJ databases">
        <title>Genome and transcriptome analyses reveal genes involved in the formation of fine ridges on petal epidermal cells in Hibiscus trionum.</title>
        <authorList>
            <person name="Koshimizu S."/>
            <person name="Masuda S."/>
            <person name="Ishii T."/>
            <person name="Shirasu K."/>
            <person name="Hoshino A."/>
            <person name="Arita M."/>
        </authorList>
    </citation>
    <scope>NUCLEOTIDE SEQUENCE</scope>
    <source>
        <strain evidence="2">Hamamatsu line</strain>
    </source>
</reference>
<sequence>MPSSHHTTVDQQRLALIHSILHERPINVGNYIRESILECAHRPTGLLFLPYLITSLCRGHNVPEVRTDMIVEGRGWTEKNILSLMELTVATPLSSFDPAAATAEATEQQHIEPAAAAAAPTDPSAQILAAIQKLEERQLGLMTFIKDFAASTVTFIQNSLNFHDAAFPTFHAHYFPVPTPAHTPTPTATPRTPSAASTPSPALTAAGSTHAEPSARGTKRRMTSEELDAYIAGFSSSSVWAASDEEPSIKRDLSKEFSQVKKQNRVADKKNIPTADSSNGGSSSSSAVQVVEQPPQISPIRLQPPREAKAKNTSTSSVPQPAPRARARRQIRLSSSSEDNN</sequence>
<gene>
    <name evidence="2" type="ORF">HRI_002234900</name>
</gene>
<feature type="region of interest" description="Disordered" evidence="1">
    <location>
        <begin position="181"/>
        <end position="222"/>
    </location>
</feature>
<evidence type="ECO:0000256" key="1">
    <source>
        <dbReference type="SAM" id="MobiDB-lite"/>
    </source>
</evidence>
<dbReference type="EMBL" id="BSYR01000020">
    <property type="protein sequence ID" value="GMI85656.1"/>
    <property type="molecule type" value="Genomic_DNA"/>
</dbReference>
<comment type="caution">
    <text evidence="2">The sequence shown here is derived from an EMBL/GenBank/DDBJ whole genome shotgun (WGS) entry which is preliminary data.</text>
</comment>
<feature type="compositionally biased region" description="Low complexity" evidence="1">
    <location>
        <begin position="184"/>
        <end position="209"/>
    </location>
</feature>
<feature type="compositionally biased region" description="Low complexity" evidence="1">
    <location>
        <begin position="277"/>
        <end position="286"/>
    </location>
</feature>